<keyword evidence="15 19" id="KW-0539">Nucleus</keyword>
<dbReference type="EC" id="2.3.2.27" evidence="5 19"/>
<protein>
    <recommendedName>
        <fullName evidence="6 19">Postreplication repair E3 ubiquitin-protein ligase RAD18</fullName>
        <ecNumber evidence="5 19">2.3.2.27</ecNumber>
    </recommendedName>
    <alternativeName>
        <fullName evidence="19">RING-type E3 ubiquitin transferase RAD18</fullName>
    </alternativeName>
</protein>
<dbReference type="SUPFAM" id="SSF57850">
    <property type="entry name" value="RING/U-box"/>
    <property type="match status" value="1"/>
</dbReference>
<evidence type="ECO:0000256" key="14">
    <source>
        <dbReference type="ARBA" id="ARBA00023204"/>
    </source>
</evidence>
<dbReference type="NCBIfam" id="TIGR00599">
    <property type="entry name" value="rad18"/>
    <property type="match status" value="1"/>
</dbReference>
<evidence type="ECO:0000256" key="4">
    <source>
        <dbReference type="ARBA" id="ARBA00009506"/>
    </source>
</evidence>
<dbReference type="GO" id="GO:0006513">
    <property type="term" value="P:protein monoubiquitination"/>
    <property type="evidence" value="ECO:0007669"/>
    <property type="project" value="InterPro"/>
</dbReference>
<evidence type="ECO:0000256" key="12">
    <source>
        <dbReference type="ARBA" id="ARBA00022833"/>
    </source>
</evidence>
<organism evidence="23 24">
    <name type="scientific">Penicillium decumbens</name>
    <dbReference type="NCBI Taxonomy" id="69771"/>
    <lineage>
        <taxon>Eukaryota</taxon>
        <taxon>Fungi</taxon>
        <taxon>Dikarya</taxon>
        <taxon>Ascomycota</taxon>
        <taxon>Pezizomycotina</taxon>
        <taxon>Eurotiomycetes</taxon>
        <taxon>Eurotiomycetidae</taxon>
        <taxon>Eurotiales</taxon>
        <taxon>Aspergillaceae</taxon>
        <taxon>Penicillium</taxon>
    </lineage>
</organism>
<dbReference type="Proteomes" id="UP000191522">
    <property type="component" value="Unassembled WGS sequence"/>
</dbReference>
<dbReference type="Pfam" id="PF02037">
    <property type="entry name" value="SAP"/>
    <property type="match status" value="1"/>
</dbReference>
<dbReference type="OrthoDB" id="9049620at2759"/>
<evidence type="ECO:0000313" key="23">
    <source>
        <dbReference type="EMBL" id="OQD74915.1"/>
    </source>
</evidence>
<dbReference type="GO" id="GO:0005634">
    <property type="term" value="C:nucleus"/>
    <property type="evidence" value="ECO:0007669"/>
    <property type="project" value="UniProtKB-SubCell"/>
</dbReference>
<evidence type="ECO:0000256" key="5">
    <source>
        <dbReference type="ARBA" id="ARBA00012483"/>
    </source>
</evidence>
<dbReference type="InterPro" id="IPR039577">
    <property type="entry name" value="Rad18"/>
</dbReference>
<keyword evidence="9 19" id="KW-0227">DNA damage</keyword>
<feature type="region of interest" description="Disordered" evidence="20">
    <location>
        <begin position="100"/>
        <end position="176"/>
    </location>
</feature>
<evidence type="ECO:0000259" key="22">
    <source>
        <dbReference type="PROSITE" id="PS50800"/>
    </source>
</evidence>
<evidence type="ECO:0000256" key="3">
    <source>
        <dbReference type="ARBA" id="ARBA00004906"/>
    </source>
</evidence>
<keyword evidence="13 19" id="KW-0238">DNA-binding</keyword>
<dbReference type="GO" id="GO:0006301">
    <property type="term" value="P:DNA damage tolerance"/>
    <property type="evidence" value="ECO:0007669"/>
    <property type="project" value="InterPro"/>
</dbReference>
<feature type="domain" description="RING-type" evidence="21">
    <location>
        <begin position="30"/>
        <end position="68"/>
    </location>
</feature>
<dbReference type="AlphaFoldDB" id="A0A1V6PD72"/>
<feature type="region of interest" description="Disordered" evidence="20">
    <location>
        <begin position="208"/>
        <end position="234"/>
    </location>
</feature>
<dbReference type="EMBL" id="MDYL01000009">
    <property type="protein sequence ID" value="OQD74915.1"/>
    <property type="molecule type" value="Genomic_DNA"/>
</dbReference>
<keyword evidence="24" id="KW-1185">Reference proteome</keyword>
<dbReference type="STRING" id="69771.A0A1V6PD72"/>
<gene>
    <name evidence="23" type="ORF">PENDEC_c009G06645</name>
</gene>
<dbReference type="PROSITE" id="PS50089">
    <property type="entry name" value="ZF_RING_2"/>
    <property type="match status" value="1"/>
</dbReference>
<dbReference type="GO" id="GO:0061630">
    <property type="term" value="F:ubiquitin protein ligase activity"/>
    <property type="evidence" value="ECO:0007669"/>
    <property type="project" value="UniProtKB-UniRule"/>
</dbReference>
<evidence type="ECO:0000256" key="15">
    <source>
        <dbReference type="ARBA" id="ARBA00023242"/>
    </source>
</evidence>
<dbReference type="GO" id="GO:0097505">
    <property type="term" value="C:Rad6-Rad18 complex"/>
    <property type="evidence" value="ECO:0007669"/>
    <property type="project" value="TreeGrafter"/>
</dbReference>
<dbReference type="Gene3D" id="3.30.40.10">
    <property type="entry name" value="Zinc/RING finger domain, C3HC4 (zinc finger)"/>
    <property type="match status" value="1"/>
</dbReference>
<comment type="subcellular location">
    <subcellularLocation>
        <location evidence="2 19">Nucleus</location>
    </subcellularLocation>
</comment>
<dbReference type="InterPro" id="IPR013083">
    <property type="entry name" value="Znf_RING/FYVE/PHD"/>
</dbReference>
<comment type="caution">
    <text evidence="23">The sequence shown here is derived from an EMBL/GenBank/DDBJ whole genome shotgun (WGS) entry which is preliminary data.</text>
</comment>
<evidence type="ECO:0000256" key="20">
    <source>
        <dbReference type="SAM" id="MobiDB-lite"/>
    </source>
</evidence>
<dbReference type="OMA" id="IPNTGPR"/>
<dbReference type="PROSITE" id="PS00518">
    <property type="entry name" value="ZF_RING_1"/>
    <property type="match status" value="1"/>
</dbReference>
<comment type="subunit">
    <text evidence="17 19">Interacts with E2 UBC2, forming a complex with ubiquitin ligase activity.</text>
</comment>
<dbReference type="GO" id="GO:0006281">
    <property type="term" value="P:DNA repair"/>
    <property type="evidence" value="ECO:0007669"/>
    <property type="project" value="UniProtKB-KW"/>
</dbReference>
<dbReference type="UniPathway" id="UPA00143"/>
<keyword evidence="8 19" id="KW-0479">Metal-binding</keyword>
<name>A0A1V6PD72_PENDC</name>
<reference evidence="24" key="1">
    <citation type="journal article" date="2017" name="Nat. Microbiol.">
        <title>Global analysis of biosynthetic gene clusters reveals vast potential of secondary metabolite production in Penicillium species.</title>
        <authorList>
            <person name="Nielsen J.C."/>
            <person name="Grijseels S."/>
            <person name="Prigent S."/>
            <person name="Ji B."/>
            <person name="Dainat J."/>
            <person name="Nielsen K.F."/>
            <person name="Frisvad J.C."/>
            <person name="Workman M."/>
            <person name="Nielsen J."/>
        </authorList>
    </citation>
    <scope>NUCLEOTIDE SEQUENCE [LARGE SCALE GENOMIC DNA]</scope>
    <source>
        <strain evidence="24">IBT 11843</strain>
    </source>
</reference>
<dbReference type="InterPro" id="IPR017907">
    <property type="entry name" value="Znf_RING_CS"/>
</dbReference>
<accession>A0A1V6PD72</accession>
<comment type="catalytic activity">
    <reaction evidence="1 19">
        <text>S-ubiquitinyl-[E2 ubiquitin-conjugating enzyme]-L-cysteine + [acceptor protein]-L-lysine = [E2 ubiquitin-conjugating enzyme]-L-cysteine + N(6)-ubiquitinyl-[acceptor protein]-L-lysine.</text>
        <dbReference type="EC" id="2.3.2.27"/>
    </reaction>
</comment>
<evidence type="ECO:0000256" key="18">
    <source>
        <dbReference type="PROSITE-ProRule" id="PRU00175"/>
    </source>
</evidence>
<comment type="similarity">
    <text evidence="4 19">Belongs to the RAD18 family.</text>
</comment>
<dbReference type="GO" id="GO:0003697">
    <property type="term" value="F:single-stranded DNA binding"/>
    <property type="evidence" value="ECO:0007669"/>
    <property type="project" value="UniProtKB-UniRule"/>
</dbReference>
<dbReference type="PANTHER" id="PTHR14134:SF2">
    <property type="entry name" value="E3 UBIQUITIN-PROTEIN LIGASE RAD18"/>
    <property type="match status" value="1"/>
</dbReference>
<dbReference type="GO" id="GO:0008270">
    <property type="term" value="F:zinc ion binding"/>
    <property type="evidence" value="ECO:0007669"/>
    <property type="project" value="UniProtKB-KW"/>
</dbReference>
<dbReference type="SMART" id="SM00513">
    <property type="entry name" value="SAP"/>
    <property type="match status" value="1"/>
</dbReference>
<evidence type="ECO:0000256" key="13">
    <source>
        <dbReference type="ARBA" id="ARBA00023125"/>
    </source>
</evidence>
<evidence type="ECO:0000259" key="21">
    <source>
        <dbReference type="PROSITE" id="PS50089"/>
    </source>
</evidence>
<evidence type="ECO:0000256" key="11">
    <source>
        <dbReference type="ARBA" id="ARBA00022786"/>
    </source>
</evidence>
<feature type="compositionally biased region" description="Polar residues" evidence="20">
    <location>
        <begin position="351"/>
        <end position="367"/>
    </location>
</feature>
<dbReference type="InterPro" id="IPR001841">
    <property type="entry name" value="Znf_RING"/>
</dbReference>
<evidence type="ECO:0000256" key="16">
    <source>
        <dbReference type="ARBA" id="ARBA00054102"/>
    </source>
</evidence>
<dbReference type="PROSITE" id="PS50800">
    <property type="entry name" value="SAP"/>
    <property type="match status" value="1"/>
</dbReference>
<evidence type="ECO:0000256" key="17">
    <source>
        <dbReference type="ARBA" id="ARBA00066140"/>
    </source>
</evidence>
<feature type="compositionally biased region" description="Acidic residues" evidence="20">
    <location>
        <begin position="159"/>
        <end position="176"/>
    </location>
</feature>
<keyword evidence="11 19" id="KW-0833">Ubl conjugation pathway</keyword>
<evidence type="ECO:0000256" key="2">
    <source>
        <dbReference type="ARBA" id="ARBA00004123"/>
    </source>
</evidence>
<evidence type="ECO:0000256" key="6">
    <source>
        <dbReference type="ARBA" id="ARBA00015551"/>
    </source>
</evidence>
<comment type="function">
    <text evidence="16 19">E3 RING-finger protein, member of the UBC2/RAD6 epistasis group. Associates to the E2 ubiquitin conjugating enzyme UBC2/RAD6 to form the UBC2-RAD18 ubiquitin ligase complex involved in postreplicative repair (PRR) of damaged DNA.</text>
</comment>
<dbReference type="FunFam" id="3.30.40.10:FF:000172">
    <property type="entry name" value="E3 ubiquitin-protein ligase RAD18"/>
    <property type="match status" value="1"/>
</dbReference>
<dbReference type="SMART" id="SM00184">
    <property type="entry name" value="RING"/>
    <property type="match status" value="1"/>
</dbReference>
<keyword evidence="7 19" id="KW-0808">Transferase</keyword>
<evidence type="ECO:0000256" key="1">
    <source>
        <dbReference type="ARBA" id="ARBA00000900"/>
    </source>
</evidence>
<dbReference type="PANTHER" id="PTHR14134">
    <property type="entry name" value="E3 UBIQUITIN-PROTEIN LIGASE RAD18"/>
    <property type="match status" value="1"/>
</dbReference>
<comment type="pathway">
    <text evidence="3 19">Protein modification; protein ubiquitination.</text>
</comment>
<keyword evidence="14 19" id="KW-0234">DNA repair</keyword>
<feature type="compositionally biased region" description="Basic and acidic residues" evidence="20">
    <location>
        <begin position="100"/>
        <end position="110"/>
    </location>
</feature>
<proteinExistence type="inferred from homology"/>
<feature type="domain" description="SAP" evidence="22">
    <location>
        <begin position="242"/>
        <end position="276"/>
    </location>
</feature>
<dbReference type="Pfam" id="PF13923">
    <property type="entry name" value="zf-C3HC4_2"/>
    <property type="match status" value="1"/>
</dbReference>
<evidence type="ECO:0000256" key="9">
    <source>
        <dbReference type="ARBA" id="ARBA00022763"/>
    </source>
</evidence>
<evidence type="ECO:0000256" key="10">
    <source>
        <dbReference type="ARBA" id="ARBA00022771"/>
    </source>
</evidence>
<evidence type="ECO:0000256" key="19">
    <source>
        <dbReference type="RuleBase" id="RU368093"/>
    </source>
</evidence>
<evidence type="ECO:0000256" key="7">
    <source>
        <dbReference type="ARBA" id="ARBA00022679"/>
    </source>
</evidence>
<evidence type="ECO:0000256" key="8">
    <source>
        <dbReference type="ARBA" id="ARBA00022723"/>
    </source>
</evidence>
<sequence>MAQSFDIPDSTDWLGTPLSLLAPLESSLRCQICKDFFDNPVITSCSHTFCSLCIRRCLSNEGRCPTCRLQDQELKLRRNWIVQELVEQFQNARGSMLSLARKEAARHTNGGDDIQQPSSKKRRVDYVEQNEEPVAADPGSQRMRTRSHGVSGEMPVQDQEPEVIQDSQDENEDYAPEDGLFSCPLGCGRRMKEAVMFNHLDVCTGKRAPSPAKPTTFGSLQPQRPAPRNFTGHPERLPAINYSLLKDGQLKKKFRELGIPEWGPRALLQRRHTEWMNLWNANCDSLNPKSKRELLNELRIWENTQGGAQTPFPSTADEITRKDFDREKWSSTHSDDFKRLIANARKKNDAQVRSTIPEASTASTASEKNAPAPAGPIKAPVENGDPFVIDSDGP</sequence>
<evidence type="ECO:0000313" key="24">
    <source>
        <dbReference type="Proteomes" id="UP000191522"/>
    </source>
</evidence>
<dbReference type="InterPro" id="IPR004580">
    <property type="entry name" value="Rad18_fungi"/>
</dbReference>
<keyword evidence="10 18" id="KW-0863">Zinc-finger</keyword>
<dbReference type="InterPro" id="IPR003034">
    <property type="entry name" value="SAP_dom"/>
</dbReference>
<feature type="region of interest" description="Disordered" evidence="20">
    <location>
        <begin position="345"/>
        <end position="394"/>
    </location>
</feature>
<keyword evidence="12 19" id="KW-0862">Zinc</keyword>